<evidence type="ECO:0000256" key="8">
    <source>
        <dbReference type="SAM" id="Phobius"/>
    </source>
</evidence>
<gene>
    <name evidence="10" type="ORF">ETAA8_24220</name>
</gene>
<comment type="subcellular location">
    <subcellularLocation>
        <location evidence="1">Cell membrane</location>
        <topology evidence="1">Multi-pass membrane protein</topology>
    </subcellularLocation>
</comment>
<dbReference type="Pfam" id="PF02706">
    <property type="entry name" value="Wzz"/>
    <property type="match status" value="1"/>
</dbReference>
<evidence type="ECO:0000313" key="11">
    <source>
        <dbReference type="Proteomes" id="UP000315017"/>
    </source>
</evidence>
<dbReference type="GO" id="GO:0004713">
    <property type="term" value="F:protein tyrosine kinase activity"/>
    <property type="evidence" value="ECO:0007669"/>
    <property type="project" value="TreeGrafter"/>
</dbReference>
<dbReference type="PANTHER" id="PTHR32309:SF13">
    <property type="entry name" value="FERRIC ENTEROBACTIN TRANSPORT PROTEIN FEPE"/>
    <property type="match status" value="1"/>
</dbReference>
<accession>A0A517YAS2</accession>
<dbReference type="PANTHER" id="PTHR32309">
    <property type="entry name" value="TYROSINE-PROTEIN KINASE"/>
    <property type="match status" value="1"/>
</dbReference>
<keyword evidence="11" id="KW-1185">Reference proteome</keyword>
<feature type="region of interest" description="Disordered" evidence="7">
    <location>
        <begin position="119"/>
        <end position="149"/>
    </location>
</feature>
<evidence type="ECO:0000259" key="9">
    <source>
        <dbReference type="Pfam" id="PF02706"/>
    </source>
</evidence>
<evidence type="ECO:0000256" key="7">
    <source>
        <dbReference type="SAM" id="MobiDB-lite"/>
    </source>
</evidence>
<dbReference type="RefSeq" id="WP_145088183.1">
    <property type="nucleotide sequence ID" value="NZ_CP036274.1"/>
</dbReference>
<evidence type="ECO:0000256" key="3">
    <source>
        <dbReference type="ARBA" id="ARBA00022692"/>
    </source>
</evidence>
<feature type="transmembrane region" description="Helical" evidence="8">
    <location>
        <begin position="462"/>
        <end position="486"/>
    </location>
</feature>
<evidence type="ECO:0000256" key="2">
    <source>
        <dbReference type="ARBA" id="ARBA00022475"/>
    </source>
</evidence>
<dbReference type="AlphaFoldDB" id="A0A517YAS2"/>
<sequence>MIEPQAIWQTLDFVKQALWRHRTLAIGTTFCLLGLTTIGVLMLPKSYLSEAKLFVRFGRENQLDPTASTGQAISINETRESEINSLQEILRSRAMLDRVVSELGPQYILEGKDLGPEVKVTTVGNDRSTTRSEGNEYTSQETSEGTPSRAHQLAVQKLEKDLEIFSPRKTTIIAVRAKAKNPEIAQRIVSKLVETYLDEHVRVHRTPGSFEFFESQTNSFQDQWKLAANDLQKFKTTMGIVTIDGKRTQLQLQISDLEQRLLAAESEVTSSEARIVSLKSAIRLLPEFIASQKVQQPSVAMEGMKQTLFQLQSREQELRSKMTPNHPMVIAVQHQMEDLQQILGEHDVNSVQQTHVINPARQTLELDLLKEQSQVDSLAGRIASLKSQQAAFYVALGELNTDEVKLANLQRDMDLAENRYRSYSEKLEQARINRSLDEERISSLSIFQPATYAIQPQGPRKLMIIALGGFVAIGGGLILALAMAWFNPVLLSAELIQRQLQLPVLGTVAMH</sequence>
<feature type="compositionally biased region" description="Polar residues" evidence="7">
    <location>
        <begin position="135"/>
        <end position="146"/>
    </location>
</feature>
<proteinExistence type="predicted"/>
<protein>
    <submittedName>
        <fullName evidence="10">Chain length determinant protein</fullName>
    </submittedName>
</protein>
<dbReference type="InterPro" id="IPR003856">
    <property type="entry name" value="LPS_length_determ_N"/>
</dbReference>
<organism evidence="10 11">
    <name type="scientific">Anatilimnocola aggregata</name>
    <dbReference type="NCBI Taxonomy" id="2528021"/>
    <lineage>
        <taxon>Bacteria</taxon>
        <taxon>Pseudomonadati</taxon>
        <taxon>Planctomycetota</taxon>
        <taxon>Planctomycetia</taxon>
        <taxon>Pirellulales</taxon>
        <taxon>Pirellulaceae</taxon>
        <taxon>Anatilimnocola</taxon>
    </lineage>
</organism>
<evidence type="ECO:0000256" key="5">
    <source>
        <dbReference type="ARBA" id="ARBA00023136"/>
    </source>
</evidence>
<feature type="transmembrane region" description="Helical" evidence="8">
    <location>
        <begin position="24"/>
        <end position="43"/>
    </location>
</feature>
<feature type="domain" description="Polysaccharide chain length determinant N-terminal" evidence="9">
    <location>
        <begin position="16"/>
        <end position="103"/>
    </location>
</feature>
<dbReference type="Proteomes" id="UP000315017">
    <property type="component" value="Chromosome"/>
</dbReference>
<feature type="coiled-coil region" evidence="6">
    <location>
        <begin position="399"/>
        <end position="433"/>
    </location>
</feature>
<dbReference type="OrthoDB" id="231505at2"/>
<keyword evidence="3 8" id="KW-0812">Transmembrane</keyword>
<reference evidence="10 11" key="1">
    <citation type="submission" date="2019-02" db="EMBL/GenBank/DDBJ databases">
        <title>Deep-cultivation of Planctomycetes and their phenomic and genomic characterization uncovers novel biology.</title>
        <authorList>
            <person name="Wiegand S."/>
            <person name="Jogler M."/>
            <person name="Boedeker C."/>
            <person name="Pinto D."/>
            <person name="Vollmers J."/>
            <person name="Rivas-Marin E."/>
            <person name="Kohn T."/>
            <person name="Peeters S.H."/>
            <person name="Heuer A."/>
            <person name="Rast P."/>
            <person name="Oberbeckmann S."/>
            <person name="Bunk B."/>
            <person name="Jeske O."/>
            <person name="Meyerdierks A."/>
            <person name="Storesund J.E."/>
            <person name="Kallscheuer N."/>
            <person name="Luecker S."/>
            <person name="Lage O.M."/>
            <person name="Pohl T."/>
            <person name="Merkel B.J."/>
            <person name="Hornburger P."/>
            <person name="Mueller R.-W."/>
            <person name="Bruemmer F."/>
            <person name="Labrenz M."/>
            <person name="Spormann A.M."/>
            <person name="Op den Camp H."/>
            <person name="Overmann J."/>
            <person name="Amann R."/>
            <person name="Jetten M.S.M."/>
            <person name="Mascher T."/>
            <person name="Medema M.H."/>
            <person name="Devos D.P."/>
            <person name="Kaster A.-K."/>
            <person name="Ovreas L."/>
            <person name="Rohde M."/>
            <person name="Galperin M.Y."/>
            <person name="Jogler C."/>
        </authorList>
    </citation>
    <scope>NUCLEOTIDE SEQUENCE [LARGE SCALE GENOMIC DNA]</scope>
    <source>
        <strain evidence="10 11">ETA_A8</strain>
    </source>
</reference>
<name>A0A517YAS2_9BACT</name>
<keyword evidence="4 8" id="KW-1133">Transmembrane helix</keyword>
<keyword evidence="2" id="KW-1003">Cell membrane</keyword>
<dbReference type="KEGG" id="aagg:ETAA8_24220"/>
<feature type="coiled-coil region" evidence="6">
    <location>
        <begin position="247"/>
        <end position="274"/>
    </location>
</feature>
<evidence type="ECO:0000256" key="1">
    <source>
        <dbReference type="ARBA" id="ARBA00004651"/>
    </source>
</evidence>
<keyword evidence="6" id="KW-0175">Coiled coil</keyword>
<evidence type="ECO:0000256" key="6">
    <source>
        <dbReference type="SAM" id="Coils"/>
    </source>
</evidence>
<dbReference type="InterPro" id="IPR050445">
    <property type="entry name" value="Bact_polysacc_biosynth/exp"/>
</dbReference>
<keyword evidence="5 8" id="KW-0472">Membrane</keyword>
<dbReference type="EMBL" id="CP036274">
    <property type="protein sequence ID" value="QDU27335.1"/>
    <property type="molecule type" value="Genomic_DNA"/>
</dbReference>
<evidence type="ECO:0000256" key="4">
    <source>
        <dbReference type="ARBA" id="ARBA00022989"/>
    </source>
</evidence>
<dbReference type="GO" id="GO:0005886">
    <property type="term" value="C:plasma membrane"/>
    <property type="evidence" value="ECO:0007669"/>
    <property type="project" value="UniProtKB-SubCell"/>
</dbReference>
<evidence type="ECO:0000313" key="10">
    <source>
        <dbReference type="EMBL" id="QDU27335.1"/>
    </source>
</evidence>